<keyword evidence="3" id="KW-1185">Reference proteome</keyword>
<organism evidence="2 3">
    <name type="scientific">Actinoallomurus spadix</name>
    <dbReference type="NCBI Taxonomy" id="79912"/>
    <lineage>
        <taxon>Bacteria</taxon>
        <taxon>Bacillati</taxon>
        <taxon>Actinomycetota</taxon>
        <taxon>Actinomycetes</taxon>
        <taxon>Streptosporangiales</taxon>
        <taxon>Thermomonosporaceae</taxon>
        <taxon>Actinoallomurus</taxon>
    </lineage>
</organism>
<proteinExistence type="predicted"/>
<evidence type="ECO:0000313" key="2">
    <source>
        <dbReference type="EMBL" id="GAA0358891.1"/>
    </source>
</evidence>
<comment type="caution">
    <text evidence="2">The sequence shown here is derived from an EMBL/GenBank/DDBJ whole genome shotgun (WGS) entry which is preliminary data.</text>
</comment>
<dbReference type="EMBL" id="BAAABM010000053">
    <property type="protein sequence ID" value="GAA0358891.1"/>
    <property type="molecule type" value="Genomic_DNA"/>
</dbReference>
<name>A0ABN0X9Y6_9ACTN</name>
<dbReference type="Proteomes" id="UP001501822">
    <property type="component" value="Unassembled WGS sequence"/>
</dbReference>
<evidence type="ECO:0000313" key="3">
    <source>
        <dbReference type="Proteomes" id="UP001501822"/>
    </source>
</evidence>
<evidence type="ECO:0000256" key="1">
    <source>
        <dbReference type="SAM" id="MobiDB-lite"/>
    </source>
</evidence>
<gene>
    <name evidence="2" type="ORF">GCM10010151_55740</name>
</gene>
<sequence>MQVRFTGIYTGQRGRALRLTDALDAAFATDQVMKGLLQSVKSAKLTTLGRLVSDPDFRSLAGIEMRGDTLTSLRPLTTMREFWLKIFGDLASNLTVSSLKNKEQRAAYMSTISSLVPETASENFLPAQASTPEGDPAQGQLSLTPADQNESEPGQAQIGDDTRTPATSSHGGSPSRPSQPIQGTNTRTQSQRARPMKLFHGLRLLHVGPKAKDVLREAQRIDITQFPNAGAALVRILVELVVGETVERLGWEARPELRDRINACLTKLDPTNKSDRYLSVRRALSDRDNPFSMRSMQGYLHNAKLPADPLSLRALSETYATLLGDLDTRLGSTA</sequence>
<feature type="region of interest" description="Disordered" evidence="1">
    <location>
        <begin position="126"/>
        <end position="193"/>
    </location>
</feature>
<reference evidence="2 3" key="1">
    <citation type="journal article" date="2019" name="Int. J. Syst. Evol. Microbiol.">
        <title>The Global Catalogue of Microorganisms (GCM) 10K type strain sequencing project: providing services to taxonomists for standard genome sequencing and annotation.</title>
        <authorList>
            <consortium name="The Broad Institute Genomics Platform"/>
            <consortium name="The Broad Institute Genome Sequencing Center for Infectious Disease"/>
            <person name="Wu L."/>
            <person name="Ma J."/>
        </authorList>
    </citation>
    <scope>NUCLEOTIDE SEQUENCE [LARGE SCALE GENOMIC DNA]</scope>
    <source>
        <strain evidence="2 3">JCM 3146</strain>
    </source>
</reference>
<protein>
    <submittedName>
        <fullName evidence="2">Uncharacterized protein</fullName>
    </submittedName>
</protein>
<feature type="compositionally biased region" description="Polar residues" evidence="1">
    <location>
        <begin position="139"/>
        <end position="154"/>
    </location>
</feature>
<feature type="compositionally biased region" description="Polar residues" evidence="1">
    <location>
        <begin position="164"/>
        <end position="192"/>
    </location>
</feature>
<accession>A0ABN0X9Y6</accession>